<accession>A0A067J9S5</accession>
<feature type="region of interest" description="Disordered" evidence="1">
    <location>
        <begin position="1"/>
        <end position="21"/>
    </location>
</feature>
<reference evidence="2 3" key="1">
    <citation type="journal article" date="2014" name="PLoS ONE">
        <title>Global Analysis of Gene Expression Profiles in Physic Nut (Jatropha curcas L.) Seedlings Exposed to Salt Stress.</title>
        <authorList>
            <person name="Zhang L."/>
            <person name="Zhang C."/>
            <person name="Wu P."/>
            <person name="Chen Y."/>
            <person name="Li M."/>
            <person name="Jiang H."/>
            <person name="Wu G."/>
        </authorList>
    </citation>
    <scope>NUCLEOTIDE SEQUENCE [LARGE SCALE GENOMIC DNA]</scope>
    <source>
        <strain evidence="3">cv. GZQX0401</strain>
        <tissue evidence="2">Young leaves</tissue>
    </source>
</reference>
<evidence type="ECO:0000256" key="1">
    <source>
        <dbReference type="SAM" id="MobiDB-lite"/>
    </source>
</evidence>
<organism evidence="2 3">
    <name type="scientific">Jatropha curcas</name>
    <name type="common">Barbados nut</name>
    <dbReference type="NCBI Taxonomy" id="180498"/>
    <lineage>
        <taxon>Eukaryota</taxon>
        <taxon>Viridiplantae</taxon>
        <taxon>Streptophyta</taxon>
        <taxon>Embryophyta</taxon>
        <taxon>Tracheophyta</taxon>
        <taxon>Spermatophyta</taxon>
        <taxon>Magnoliopsida</taxon>
        <taxon>eudicotyledons</taxon>
        <taxon>Gunneridae</taxon>
        <taxon>Pentapetalae</taxon>
        <taxon>rosids</taxon>
        <taxon>fabids</taxon>
        <taxon>Malpighiales</taxon>
        <taxon>Euphorbiaceae</taxon>
        <taxon>Crotonoideae</taxon>
        <taxon>Jatropheae</taxon>
        <taxon>Jatropha</taxon>
    </lineage>
</organism>
<sequence length="92" mass="9972">MRIGTVSFDNSTLRSQDGASGTECGIHRRVFQDRATGVTVAAELPTLADTSYLRQLAALLKCSTMGGYPLDMKGEGNGPWWLLVTFADECFP</sequence>
<protein>
    <submittedName>
        <fullName evidence="2">Uncharacterized protein</fullName>
    </submittedName>
</protein>
<name>A0A067J9S5_JATCU</name>
<keyword evidence="3" id="KW-1185">Reference proteome</keyword>
<gene>
    <name evidence="2" type="ORF">JCGZ_05325</name>
</gene>
<dbReference type="EMBL" id="KK915943">
    <property type="protein sequence ID" value="KDP20497.1"/>
    <property type="molecule type" value="Genomic_DNA"/>
</dbReference>
<evidence type="ECO:0000313" key="3">
    <source>
        <dbReference type="Proteomes" id="UP000027138"/>
    </source>
</evidence>
<evidence type="ECO:0000313" key="2">
    <source>
        <dbReference type="EMBL" id="KDP20497.1"/>
    </source>
</evidence>
<feature type="compositionally biased region" description="Polar residues" evidence="1">
    <location>
        <begin position="7"/>
        <end position="19"/>
    </location>
</feature>
<dbReference type="AlphaFoldDB" id="A0A067J9S5"/>
<proteinExistence type="predicted"/>
<dbReference type="Proteomes" id="UP000027138">
    <property type="component" value="Unassembled WGS sequence"/>
</dbReference>